<dbReference type="Pfam" id="PF00067">
    <property type="entry name" value="p450"/>
    <property type="match status" value="2"/>
</dbReference>
<accession>W4KFB6</accession>
<keyword evidence="7 9" id="KW-0503">Monooxygenase</keyword>
<dbReference type="PRINTS" id="PR00463">
    <property type="entry name" value="EP450I"/>
</dbReference>
<evidence type="ECO:0000256" key="8">
    <source>
        <dbReference type="PIRSR" id="PIRSR602401-1"/>
    </source>
</evidence>
<protein>
    <submittedName>
        <fullName evidence="12">Cytochrome P450 monooxygenase 11</fullName>
    </submittedName>
</protein>
<keyword evidence="3 8" id="KW-0349">Heme</keyword>
<evidence type="ECO:0000313" key="13">
    <source>
        <dbReference type="Proteomes" id="UP000030671"/>
    </source>
</evidence>
<evidence type="ECO:0000256" key="9">
    <source>
        <dbReference type="RuleBase" id="RU000461"/>
    </source>
</evidence>
<keyword evidence="11" id="KW-0812">Transmembrane</keyword>
<dbReference type="RefSeq" id="XP_009543187.1">
    <property type="nucleotide sequence ID" value="XM_009544892.1"/>
</dbReference>
<evidence type="ECO:0000256" key="5">
    <source>
        <dbReference type="ARBA" id="ARBA00023002"/>
    </source>
</evidence>
<dbReference type="eggNOG" id="KOG0157">
    <property type="taxonomic scope" value="Eukaryota"/>
</dbReference>
<dbReference type="InterPro" id="IPR047146">
    <property type="entry name" value="Cyt_P450_E_CYP52_fungi"/>
</dbReference>
<evidence type="ECO:0000256" key="11">
    <source>
        <dbReference type="SAM" id="Phobius"/>
    </source>
</evidence>
<keyword evidence="13" id="KW-1185">Reference proteome</keyword>
<keyword evidence="4 8" id="KW-0479">Metal-binding</keyword>
<keyword evidence="6 8" id="KW-0408">Iron</keyword>
<dbReference type="PROSITE" id="PS00086">
    <property type="entry name" value="CYTOCHROME_P450"/>
    <property type="match status" value="1"/>
</dbReference>
<dbReference type="GO" id="GO:0020037">
    <property type="term" value="F:heme binding"/>
    <property type="evidence" value="ECO:0007669"/>
    <property type="project" value="InterPro"/>
</dbReference>
<feature type="transmembrane region" description="Helical" evidence="11">
    <location>
        <begin position="40"/>
        <end position="63"/>
    </location>
</feature>
<name>W4KFB6_HETIT</name>
<evidence type="ECO:0000256" key="6">
    <source>
        <dbReference type="ARBA" id="ARBA00023004"/>
    </source>
</evidence>
<dbReference type="GO" id="GO:0004497">
    <property type="term" value="F:monooxygenase activity"/>
    <property type="evidence" value="ECO:0007669"/>
    <property type="project" value="UniProtKB-KW"/>
</dbReference>
<dbReference type="PRINTS" id="PR00385">
    <property type="entry name" value="P450"/>
</dbReference>
<dbReference type="STRING" id="747525.W4KFB6"/>
<evidence type="ECO:0000313" key="12">
    <source>
        <dbReference type="EMBL" id="ETW83746.1"/>
    </source>
</evidence>
<dbReference type="Gene3D" id="1.10.630.10">
    <property type="entry name" value="Cytochrome P450"/>
    <property type="match status" value="1"/>
</dbReference>
<feature type="binding site" description="axial binding residue" evidence="8">
    <location>
        <position position="553"/>
    </location>
    <ligand>
        <name>heme</name>
        <dbReference type="ChEBI" id="CHEBI:30413"/>
    </ligand>
    <ligandPart>
        <name>Fe</name>
        <dbReference type="ChEBI" id="CHEBI:18248"/>
    </ligandPart>
</feature>
<feature type="compositionally biased region" description="Basic and acidic residues" evidence="10">
    <location>
        <begin position="590"/>
        <end position="600"/>
    </location>
</feature>
<gene>
    <name evidence="12" type="primary">cyp11</name>
    <name evidence="12" type="ORF">HETIRDRAFT_46802</name>
</gene>
<evidence type="ECO:0000256" key="3">
    <source>
        <dbReference type="ARBA" id="ARBA00022617"/>
    </source>
</evidence>
<comment type="cofactor">
    <cofactor evidence="1 8">
        <name>heme</name>
        <dbReference type="ChEBI" id="CHEBI:30413"/>
    </cofactor>
</comment>
<dbReference type="InterPro" id="IPR036396">
    <property type="entry name" value="Cyt_P450_sf"/>
</dbReference>
<reference evidence="12 13" key="1">
    <citation type="journal article" date="2012" name="New Phytol.">
        <title>Insight into trade-off between wood decay and parasitism from the genome of a fungal forest pathogen.</title>
        <authorList>
            <person name="Olson A."/>
            <person name="Aerts A."/>
            <person name="Asiegbu F."/>
            <person name="Belbahri L."/>
            <person name="Bouzid O."/>
            <person name="Broberg A."/>
            <person name="Canback B."/>
            <person name="Coutinho P.M."/>
            <person name="Cullen D."/>
            <person name="Dalman K."/>
            <person name="Deflorio G."/>
            <person name="van Diepen L.T."/>
            <person name="Dunand C."/>
            <person name="Duplessis S."/>
            <person name="Durling M."/>
            <person name="Gonthier P."/>
            <person name="Grimwood J."/>
            <person name="Fossdal C.G."/>
            <person name="Hansson D."/>
            <person name="Henrissat B."/>
            <person name="Hietala A."/>
            <person name="Himmelstrand K."/>
            <person name="Hoffmeister D."/>
            <person name="Hogberg N."/>
            <person name="James T.Y."/>
            <person name="Karlsson M."/>
            <person name="Kohler A."/>
            <person name="Kues U."/>
            <person name="Lee Y.H."/>
            <person name="Lin Y.C."/>
            <person name="Lind M."/>
            <person name="Lindquist E."/>
            <person name="Lombard V."/>
            <person name="Lucas S."/>
            <person name="Lunden K."/>
            <person name="Morin E."/>
            <person name="Murat C."/>
            <person name="Park J."/>
            <person name="Raffaello T."/>
            <person name="Rouze P."/>
            <person name="Salamov A."/>
            <person name="Schmutz J."/>
            <person name="Solheim H."/>
            <person name="Stahlberg J."/>
            <person name="Velez H."/>
            <person name="de Vries R.P."/>
            <person name="Wiebenga A."/>
            <person name="Woodward S."/>
            <person name="Yakovlev I."/>
            <person name="Garbelotto M."/>
            <person name="Martin F."/>
            <person name="Grigoriev I.V."/>
            <person name="Stenlid J."/>
        </authorList>
    </citation>
    <scope>NUCLEOTIDE SEQUENCE [LARGE SCALE GENOMIC DNA]</scope>
    <source>
        <strain evidence="12 13">TC 32-1</strain>
    </source>
</reference>
<dbReference type="GO" id="GO:0016705">
    <property type="term" value="F:oxidoreductase activity, acting on paired donors, with incorporation or reduction of molecular oxygen"/>
    <property type="evidence" value="ECO:0007669"/>
    <property type="project" value="InterPro"/>
</dbReference>
<dbReference type="PANTHER" id="PTHR24287">
    <property type="entry name" value="P450, PUTATIVE (EUROFUNG)-RELATED"/>
    <property type="match status" value="1"/>
</dbReference>
<evidence type="ECO:0000256" key="7">
    <source>
        <dbReference type="ARBA" id="ARBA00023033"/>
    </source>
</evidence>
<dbReference type="SUPFAM" id="SSF48264">
    <property type="entry name" value="Cytochrome P450"/>
    <property type="match status" value="1"/>
</dbReference>
<dbReference type="InterPro" id="IPR001128">
    <property type="entry name" value="Cyt_P450"/>
</dbReference>
<dbReference type="GeneID" id="20677206"/>
<dbReference type="GO" id="GO:0005506">
    <property type="term" value="F:iron ion binding"/>
    <property type="evidence" value="ECO:0007669"/>
    <property type="project" value="InterPro"/>
</dbReference>
<dbReference type="KEGG" id="hir:HETIRDRAFT_46802"/>
<evidence type="ECO:0000256" key="4">
    <source>
        <dbReference type="ARBA" id="ARBA00022723"/>
    </source>
</evidence>
<dbReference type="PANTHER" id="PTHR24287:SF1">
    <property type="entry name" value="P450, PUTATIVE (EUROFUNG)-RELATED"/>
    <property type="match status" value="1"/>
</dbReference>
<dbReference type="EMBL" id="KI925456">
    <property type="protein sequence ID" value="ETW83746.1"/>
    <property type="molecule type" value="Genomic_DNA"/>
</dbReference>
<keyword evidence="11" id="KW-1133">Transmembrane helix</keyword>
<proteinExistence type="inferred from homology"/>
<evidence type="ECO:0000256" key="1">
    <source>
        <dbReference type="ARBA" id="ARBA00001971"/>
    </source>
</evidence>
<dbReference type="InParanoid" id="W4KFB6"/>
<dbReference type="InterPro" id="IPR002401">
    <property type="entry name" value="Cyt_P450_E_grp-I"/>
</dbReference>
<keyword evidence="5 9" id="KW-0560">Oxidoreductase</keyword>
<evidence type="ECO:0000256" key="2">
    <source>
        <dbReference type="ARBA" id="ARBA00010617"/>
    </source>
</evidence>
<sequence length="631" mass="71103">MSSRVPPGIPYLARGLLKNLVPPSLAVVAARRVLHSYFNVFVPTWLFVLVLLATPPVVVAVRINVRAYQNKREADRMGAVLAPRYNGKWIGNWDLTVKLMQEFKNGYPADSLWTVIREYGTTVNIRVLWVDSMFTIDPEDIKIILSTDFTNYVKGDAFQKCMNSVLGTGVFNSDGEFHRSMTRPFFSRERISHFDIFDRHAEDAVAQMKARFEDGYAVDFQDLVSRFTLDSATEFLFGSCVHSLSTGLPYPHTVPSAASPASGPLSFAEQFSNAFSRAQTVIAARARVGKKLWPLGEMRRDETRAPMQVVDAFLGPILKDALAKERRRRGMASVEAKVQDSSIGEMTATGADGEVEEDATLLDHLVKITDGELFQIYSNLDVGTDVRASADPKVLKDETLNILLAGRDTTAATLTFAVYLLSTHPEIFARLRTEVLEKVGPSQRPSYDNIRDMKFLRAVINETLRLFPPVPFNVRETVNATTWPARDGSRKPIYIPAKTSIPYSVFMMHRRTDLWGPDGESFDPDRFLDERLKKYLLPNPYIFLPFNAGPRICLGQQFAHNEMSFMLIRLLQHFDSMSLDGSAQPPETRPPAEWKTKEGRSATEQFFPKLHLTMYSHGGLWVRMREAVSAV</sequence>
<feature type="region of interest" description="Disordered" evidence="10">
    <location>
        <begin position="579"/>
        <end position="600"/>
    </location>
</feature>
<keyword evidence="11" id="KW-0472">Membrane</keyword>
<dbReference type="AlphaFoldDB" id="W4KFB6"/>
<dbReference type="CDD" id="cd11063">
    <property type="entry name" value="CYP52"/>
    <property type="match status" value="1"/>
</dbReference>
<dbReference type="HOGENOM" id="CLU_001570_27_0_1"/>
<comment type="similarity">
    <text evidence="2 9">Belongs to the cytochrome P450 family.</text>
</comment>
<organism evidence="12 13">
    <name type="scientific">Heterobasidion irregulare (strain TC 32-1)</name>
    <dbReference type="NCBI Taxonomy" id="747525"/>
    <lineage>
        <taxon>Eukaryota</taxon>
        <taxon>Fungi</taxon>
        <taxon>Dikarya</taxon>
        <taxon>Basidiomycota</taxon>
        <taxon>Agaricomycotina</taxon>
        <taxon>Agaricomycetes</taxon>
        <taxon>Russulales</taxon>
        <taxon>Bondarzewiaceae</taxon>
        <taxon>Heterobasidion</taxon>
        <taxon>Heterobasidion annosum species complex</taxon>
    </lineage>
</organism>
<dbReference type="Proteomes" id="UP000030671">
    <property type="component" value="Unassembled WGS sequence"/>
</dbReference>
<dbReference type="OrthoDB" id="1470350at2759"/>
<evidence type="ECO:0000256" key="10">
    <source>
        <dbReference type="SAM" id="MobiDB-lite"/>
    </source>
</evidence>
<dbReference type="InterPro" id="IPR017972">
    <property type="entry name" value="Cyt_P450_CS"/>
</dbReference>